<gene>
    <name evidence="15" type="ORF">AQUCO_02700291v1</name>
</gene>
<dbReference type="InterPro" id="IPR057291">
    <property type="entry name" value="CHX17_2nd"/>
</dbReference>
<evidence type="ECO:0000256" key="1">
    <source>
        <dbReference type="ARBA" id="ARBA00004141"/>
    </source>
</evidence>
<feature type="transmembrane region" description="Helical" evidence="11">
    <location>
        <begin position="190"/>
        <end position="214"/>
    </location>
</feature>
<dbReference type="Gene3D" id="1.20.1530.20">
    <property type="match status" value="1"/>
</dbReference>
<feature type="transmembrane region" description="Helical" evidence="11">
    <location>
        <begin position="84"/>
        <end position="108"/>
    </location>
</feature>
<evidence type="ECO:0000256" key="5">
    <source>
        <dbReference type="ARBA" id="ARBA00022692"/>
    </source>
</evidence>
<evidence type="ECO:0000313" key="15">
    <source>
        <dbReference type="EMBL" id="PIA39006.1"/>
    </source>
</evidence>
<feature type="transmembrane region" description="Helical" evidence="11">
    <location>
        <begin position="266"/>
        <end position="296"/>
    </location>
</feature>
<keyword evidence="16" id="KW-1185">Reference proteome</keyword>
<dbReference type="Proteomes" id="UP000230069">
    <property type="component" value="Unassembled WGS sequence"/>
</dbReference>
<comment type="subcellular location">
    <subcellularLocation>
        <location evidence="1">Membrane</location>
        <topology evidence="1">Multi-pass membrane protein</topology>
    </subcellularLocation>
</comment>
<dbReference type="GO" id="GO:0015297">
    <property type="term" value="F:antiporter activity"/>
    <property type="evidence" value="ECO:0007669"/>
    <property type="project" value="UniProtKB-KW"/>
</dbReference>
<reference evidence="15 16" key="1">
    <citation type="submission" date="2017-09" db="EMBL/GenBank/DDBJ databases">
        <title>WGS assembly of Aquilegia coerulea Goldsmith.</title>
        <authorList>
            <person name="Hodges S."/>
            <person name="Kramer E."/>
            <person name="Nordborg M."/>
            <person name="Tomkins J."/>
            <person name="Borevitz J."/>
            <person name="Derieg N."/>
            <person name="Yan J."/>
            <person name="Mihaltcheva S."/>
            <person name="Hayes R.D."/>
            <person name="Rokhsar D."/>
        </authorList>
    </citation>
    <scope>NUCLEOTIDE SEQUENCE [LARGE SCALE GENOMIC DNA]</scope>
    <source>
        <strain evidence="16">cv. Goldsmith</strain>
    </source>
</reference>
<feature type="transmembrane region" description="Helical" evidence="11">
    <location>
        <begin position="154"/>
        <end position="178"/>
    </location>
</feature>
<evidence type="ECO:0000256" key="3">
    <source>
        <dbReference type="ARBA" id="ARBA00022449"/>
    </source>
</evidence>
<evidence type="ECO:0000256" key="6">
    <source>
        <dbReference type="ARBA" id="ARBA00022958"/>
    </source>
</evidence>
<dbReference type="InterPro" id="IPR050794">
    <property type="entry name" value="CPA2_transporter"/>
</dbReference>
<feature type="domain" description="Cation/H+ exchanger transmembrane" evidence="12">
    <location>
        <begin position="38"/>
        <end position="427"/>
    </location>
</feature>
<evidence type="ECO:0000256" key="4">
    <source>
        <dbReference type="ARBA" id="ARBA00022538"/>
    </source>
</evidence>
<feature type="transmembrane region" description="Helical" evidence="11">
    <location>
        <begin position="24"/>
        <end position="43"/>
    </location>
</feature>
<dbReference type="PANTHER" id="PTHR32468:SF0">
    <property type="entry name" value="K(+)_H(+) ANTIPORTER 1"/>
    <property type="match status" value="1"/>
</dbReference>
<evidence type="ECO:0000259" key="14">
    <source>
        <dbReference type="Pfam" id="PF23259"/>
    </source>
</evidence>
<evidence type="ECO:0000256" key="10">
    <source>
        <dbReference type="ARBA" id="ARBA00038341"/>
    </source>
</evidence>
<keyword evidence="6" id="KW-0630">Potassium</keyword>
<dbReference type="EMBL" id="KZ305044">
    <property type="protein sequence ID" value="PIA39006.1"/>
    <property type="molecule type" value="Genomic_DNA"/>
</dbReference>
<evidence type="ECO:0000256" key="8">
    <source>
        <dbReference type="ARBA" id="ARBA00023065"/>
    </source>
</evidence>
<dbReference type="Pfam" id="PF23259">
    <property type="entry name" value="CHX17_C"/>
    <property type="match status" value="1"/>
</dbReference>
<dbReference type="FunFam" id="1.20.1530.20:FF:000003">
    <property type="entry name" value="Cation/H(+) antiporter 15"/>
    <property type="match status" value="1"/>
</dbReference>
<keyword evidence="3" id="KW-0050">Antiport</keyword>
<dbReference type="GO" id="GO:0006813">
    <property type="term" value="P:potassium ion transport"/>
    <property type="evidence" value="ECO:0007669"/>
    <property type="project" value="UniProtKB-KW"/>
</dbReference>
<feature type="transmembrane region" description="Helical" evidence="11">
    <location>
        <begin position="120"/>
        <end position="142"/>
    </location>
</feature>
<keyword evidence="5 11" id="KW-0812">Transmembrane</keyword>
<dbReference type="Pfam" id="PF00999">
    <property type="entry name" value="Na_H_Exchanger"/>
    <property type="match status" value="1"/>
</dbReference>
<evidence type="ECO:0000256" key="2">
    <source>
        <dbReference type="ARBA" id="ARBA00022448"/>
    </source>
</evidence>
<evidence type="ECO:0000313" key="16">
    <source>
        <dbReference type="Proteomes" id="UP000230069"/>
    </source>
</evidence>
<keyword evidence="4" id="KW-0633">Potassium transport</keyword>
<keyword evidence="8" id="KW-0406">Ion transport</keyword>
<dbReference type="InParanoid" id="A0A2G5D656"/>
<dbReference type="Pfam" id="PF23256">
    <property type="entry name" value="CHX17_2nd"/>
    <property type="match status" value="1"/>
</dbReference>
<evidence type="ECO:0000256" key="11">
    <source>
        <dbReference type="SAM" id="Phobius"/>
    </source>
</evidence>
<evidence type="ECO:0000256" key="9">
    <source>
        <dbReference type="ARBA" id="ARBA00023136"/>
    </source>
</evidence>
<dbReference type="FunCoup" id="A0A2G5D656">
    <property type="interactions" value="201"/>
</dbReference>
<dbReference type="InterPro" id="IPR057290">
    <property type="entry name" value="CHX17_C"/>
</dbReference>
<accession>A0A2G5D656</accession>
<dbReference type="Gene3D" id="3.40.50.12370">
    <property type="match status" value="1"/>
</dbReference>
<dbReference type="STRING" id="218851.A0A2G5D656"/>
<dbReference type="GO" id="GO:0006885">
    <property type="term" value="P:regulation of pH"/>
    <property type="evidence" value="ECO:0007669"/>
    <property type="project" value="TreeGrafter"/>
</dbReference>
<sequence>MAVDITAIKTASNGIWQGDNPLHYAFPLLIIQTTLILLVSRSLAFSLKPLRQPKVIAEIIGGILLGPSALGRNHTYLHNIFPKWSMPILESVASIGLLFFLFLVGLELDLTSIRRSGRRALSIAAAGISVPFISGIGIAFVLRKTVDGVDKVGYGQFLVFMGVALSITAFPVLARILAELKLLTTQVGELAMAAAAFNDVVAWVLLALAVALAGDGNGSGGKSPLVSVWVLLSGVAFVIFMMVVIRPAMVWVSKRCSPDRETVDEAYICLTLASVMVSGFVTDFIGIHSIFGAFVFGLTIPKEGEFAGRLIERIEDFVSGLLLPLYFASSGLKTDVAKIQGAEAWGLLVLVIFTACAGKILGTFVVAMMHKIPPRESLTLGLLMNTKGLVELIVLNIGKEKKVLNDEVFAILVLMALFTTFITTPSVMAVYKPARGVAPYIQRRLQTDSPIDNKKELRILACVHGASNVPSLINLIESTRGGTKKSPLKLFVMHLVELTERSSSIVLVQRVRRNGLPFFNNRSKGDSHDRVAVAFQAYGQLGRVKVRPVTAISALSTMHEDVCQVAEDKRVTMVILPFHKRGNLDGDVEMENMGPAWRSVNQKVLKEAQCSVALLVDRGLGSEGQQTPGPNNSSVAQGVCVLFFGGPDDREALELGGRMAEHPGVKVTVVRFVVKKGAESNIVMVRPSPDVKMENSYSFSTAIMDREREKELDEVAVEEFKKRWDGLVIYVEKVATNIVEEVLTIGQSGEYELIVVGKGRFPSTMVAELADSPAEHAELGPIGDILGSSRHGVVSSVLVIQQHDVAHANELPVAKVVDSDDQGPSTTTTLSPV</sequence>
<feature type="domain" description="Cation/H(+) antiporter C-terminal" evidence="14">
    <location>
        <begin position="639"/>
        <end position="803"/>
    </location>
</feature>
<keyword evidence="9 11" id="KW-0472">Membrane</keyword>
<keyword evidence="7 11" id="KW-1133">Transmembrane helix</keyword>
<evidence type="ECO:0000256" key="7">
    <source>
        <dbReference type="ARBA" id="ARBA00022989"/>
    </source>
</evidence>
<feature type="domain" description="Cation/H(+) antiporter central" evidence="13">
    <location>
        <begin position="488"/>
        <end position="625"/>
    </location>
</feature>
<dbReference type="PANTHER" id="PTHR32468">
    <property type="entry name" value="CATION/H + ANTIPORTER"/>
    <property type="match status" value="1"/>
</dbReference>
<evidence type="ECO:0000259" key="13">
    <source>
        <dbReference type="Pfam" id="PF23256"/>
    </source>
</evidence>
<feature type="transmembrane region" description="Helical" evidence="11">
    <location>
        <begin position="344"/>
        <end position="366"/>
    </location>
</feature>
<dbReference type="OrthoDB" id="2687058at2759"/>
<dbReference type="GO" id="GO:0016020">
    <property type="term" value="C:membrane"/>
    <property type="evidence" value="ECO:0007669"/>
    <property type="project" value="UniProtKB-SubCell"/>
</dbReference>
<feature type="transmembrane region" description="Helical" evidence="11">
    <location>
        <begin position="226"/>
        <end position="245"/>
    </location>
</feature>
<dbReference type="AlphaFoldDB" id="A0A2G5D656"/>
<dbReference type="InterPro" id="IPR006153">
    <property type="entry name" value="Cation/H_exchanger_TM"/>
</dbReference>
<organism evidence="15 16">
    <name type="scientific">Aquilegia coerulea</name>
    <name type="common">Rocky mountain columbine</name>
    <dbReference type="NCBI Taxonomy" id="218851"/>
    <lineage>
        <taxon>Eukaryota</taxon>
        <taxon>Viridiplantae</taxon>
        <taxon>Streptophyta</taxon>
        <taxon>Embryophyta</taxon>
        <taxon>Tracheophyta</taxon>
        <taxon>Spermatophyta</taxon>
        <taxon>Magnoliopsida</taxon>
        <taxon>Ranunculales</taxon>
        <taxon>Ranunculaceae</taxon>
        <taxon>Thalictroideae</taxon>
        <taxon>Aquilegia</taxon>
    </lineage>
</organism>
<evidence type="ECO:0000259" key="12">
    <source>
        <dbReference type="Pfam" id="PF00999"/>
    </source>
</evidence>
<dbReference type="GO" id="GO:0012505">
    <property type="term" value="C:endomembrane system"/>
    <property type="evidence" value="ECO:0007669"/>
    <property type="project" value="TreeGrafter"/>
</dbReference>
<name>A0A2G5D656_AQUCA</name>
<keyword evidence="2" id="KW-0813">Transport</keyword>
<protein>
    <submittedName>
        <fullName evidence="15">Uncharacterized protein</fullName>
    </submittedName>
</protein>
<feature type="transmembrane region" description="Helical" evidence="11">
    <location>
        <begin position="409"/>
        <end position="431"/>
    </location>
</feature>
<dbReference type="InterPro" id="IPR038770">
    <property type="entry name" value="Na+/solute_symporter_sf"/>
</dbReference>
<dbReference type="GO" id="GO:1902600">
    <property type="term" value="P:proton transmembrane transport"/>
    <property type="evidence" value="ECO:0007669"/>
    <property type="project" value="InterPro"/>
</dbReference>
<proteinExistence type="inferred from homology"/>
<comment type="similarity">
    <text evidence="10">Belongs to the monovalent cation:proton antiporter 2 (CPA2) transporter (TC 2.A.37) family. CHX (TC 2.A.37.4) subfamily.</text>
</comment>